<evidence type="ECO:0000256" key="3">
    <source>
        <dbReference type="ARBA" id="ARBA00022741"/>
    </source>
</evidence>
<evidence type="ECO:0000256" key="2">
    <source>
        <dbReference type="ARBA" id="ARBA00022723"/>
    </source>
</evidence>
<dbReference type="Gene3D" id="3.40.50.300">
    <property type="entry name" value="P-loop containing nucleotide triphosphate hydrolases"/>
    <property type="match status" value="2"/>
</dbReference>
<dbReference type="GO" id="GO:0003677">
    <property type="term" value="F:DNA binding"/>
    <property type="evidence" value="ECO:0007669"/>
    <property type="project" value="UniProtKB-KW"/>
</dbReference>
<feature type="domain" description="Helicase ATP-binding" evidence="13">
    <location>
        <begin position="50"/>
        <end position="218"/>
    </location>
</feature>
<dbReference type="GO" id="GO:0005737">
    <property type="term" value="C:cytoplasm"/>
    <property type="evidence" value="ECO:0007669"/>
    <property type="project" value="TreeGrafter"/>
</dbReference>
<keyword evidence="16" id="KW-1185">Reference proteome</keyword>
<dbReference type="InterPro" id="IPR001650">
    <property type="entry name" value="Helicase_C-like"/>
</dbReference>
<name>A0A2T0XDJ1_9BACT</name>
<evidence type="ECO:0000256" key="7">
    <source>
        <dbReference type="ARBA" id="ARBA00023125"/>
    </source>
</evidence>
<keyword evidence="5 15" id="KW-0347">Helicase</keyword>
<dbReference type="InterPro" id="IPR032284">
    <property type="entry name" value="RecQ_Zn-bd"/>
</dbReference>
<dbReference type="GO" id="GO:0046872">
    <property type="term" value="F:metal ion binding"/>
    <property type="evidence" value="ECO:0007669"/>
    <property type="project" value="UniProtKB-KW"/>
</dbReference>
<dbReference type="GO" id="GO:0009378">
    <property type="term" value="F:four-way junction helicase activity"/>
    <property type="evidence" value="ECO:0007669"/>
    <property type="project" value="TreeGrafter"/>
</dbReference>
<dbReference type="GO" id="GO:0030894">
    <property type="term" value="C:replisome"/>
    <property type="evidence" value="ECO:0007669"/>
    <property type="project" value="TreeGrafter"/>
</dbReference>
<gene>
    <name evidence="15" type="ORF">DFO77_108136</name>
</gene>
<dbReference type="Pfam" id="PF00270">
    <property type="entry name" value="DEAD"/>
    <property type="match status" value="1"/>
</dbReference>
<reference evidence="15 16" key="1">
    <citation type="submission" date="2018-07" db="EMBL/GenBank/DDBJ databases">
        <title>Freshwater and sediment microbial communities from various areas in North America, analyzing microbe dynamics in response to fracking.</title>
        <authorList>
            <person name="Lamendella R."/>
        </authorList>
    </citation>
    <scope>NUCLEOTIDE SEQUENCE [LARGE SCALE GENOMIC DNA]</scope>
    <source>
        <strain evidence="15 16">160A</strain>
    </source>
</reference>
<keyword evidence="7" id="KW-0238">DNA-binding</keyword>
<dbReference type="Pfam" id="PF16124">
    <property type="entry name" value="RecQ_Zn_bind"/>
    <property type="match status" value="1"/>
</dbReference>
<keyword evidence="4" id="KW-0378">Hydrolase</keyword>
<comment type="caution">
    <text evidence="15">The sequence shown here is derived from an EMBL/GenBank/DDBJ whole genome shotgun (WGS) entry which is preliminary data.</text>
</comment>
<organism evidence="15 16">
    <name type="scientific">Marinilabilia salmonicolor</name>
    <dbReference type="NCBI Taxonomy" id="989"/>
    <lineage>
        <taxon>Bacteria</taxon>
        <taxon>Pseudomonadati</taxon>
        <taxon>Bacteroidota</taxon>
        <taxon>Bacteroidia</taxon>
        <taxon>Marinilabiliales</taxon>
        <taxon>Marinilabiliaceae</taxon>
        <taxon>Marinilabilia</taxon>
    </lineage>
</organism>
<sequence>MAKVRNSLLFCSSCWIDYLINFVRMADKYHELLKKYWGFDNFRPLQEDIVRSVGAGNDTLALMPTGGGKSITFQVPALAGEGLCLVVTPLIALMKDQVENLKRIGIKAEAIHSGLSYREIKITFDNATFGGTKFLYVSPERLSTELFLQKLPFLNINLIAVDEAHCISQWGYDFRPSYLKIAAIREIIPDTPVLALTATATPQVVEDIVERLMFRSRNIFKKDFARSNLAYVVRPTESKETELVKILKAVKGSAIVYVRSRKKTREYAQLLIQNNISADYFHAGLTHISKNDRQDKWKKNQTRVMVATNAFGMGIDKPDVRMVVHMDAPDSLEAYFQEAGRGGRDGKKSFAVLLWSNNDKAKLNKQVKTTFPEPEAIKRIYEALGNFFQLPVGAGFQMMYDFDMGKFCSAFKLNILQVFNSLKILQRAGYLTFTEELDIPSKVMFLVEGNDLYKYQVAHADMDPFIKILLRTYTGLFTEYASIYEADLAKKTGTDAQIIYKALQKLSKAGIIHYIPRRKTPLITYLQSREELQHLRLPPEVYEKRKQQYMDQVGAVIEYGSSDHICRSRLLLNYFGQSKSENCGICDVCLSRKKTGLTDTTFNDIEKSVENILKEHPMEAEKLVDTLGFDKKHTWDVLKWLEDHEIIGEMETGEMEWLK</sequence>
<dbReference type="FunFam" id="3.40.50.300:FF:001389">
    <property type="entry name" value="ATP-dependent DNA helicase RecQ"/>
    <property type="match status" value="1"/>
</dbReference>
<proteinExistence type="inferred from homology"/>
<dbReference type="Proteomes" id="UP000252733">
    <property type="component" value="Unassembled WGS sequence"/>
</dbReference>
<keyword evidence="8" id="KW-0413">Isomerase</keyword>
<dbReference type="EC" id="5.6.2.4" evidence="10"/>
<evidence type="ECO:0000259" key="14">
    <source>
        <dbReference type="PROSITE" id="PS51194"/>
    </source>
</evidence>
<dbReference type="Pfam" id="PF00271">
    <property type="entry name" value="Helicase_C"/>
    <property type="match status" value="1"/>
</dbReference>
<dbReference type="SMART" id="SM00490">
    <property type="entry name" value="HELICc"/>
    <property type="match status" value="1"/>
</dbReference>
<accession>A0A2T0XDJ1</accession>
<dbReference type="GO" id="GO:0043138">
    <property type="term" value="F:3'-5' DNA helicase activity"/>
    <property type="evidence" value="ECO:0007669"/>
    <property type="project" value="UniProtKB-EC"/>
</dbReference>
<dbReference type="InterPro" id="IPR011545">
    <property type="entry name" value="DEAD/DEAH_box_helicase_dom"/>
</dbReference>
<dbReference type="InterPro" id="IPR036388">
    <property type="entry name" value="WH-like_DNA-bd_sf"/>
</dbReference>
<dbReference type="PROSITE" id="PS51194">
    <property type="entry name" value="HELICASE_CTER"/>
    <property type="match status" value="1"/>
</dbReference>
<dbReference type="GO" id="GO:0006281">
    <property type="term" value="P:DNA repair"/>
    <property type="evidence" value="ECO:0007669"/>
    <property type="project" value="TreeGrafter"/>
</dbReference>
<evidence type="ECO:0000313" key="15">
    <source>
        <dbReference type="EMBL" id="RCW36694.1"/>
    </source>
</evidence>
<comment type="similarity">
    <text evidence="1">Belongs to the helicase family. RecQ subfamily.</text>
</comment>
<dbReference type="GO" id="GO:0006310">
    <property type="term" value="P:DNA recombination"/>
    <property type="evidence" value="ECO:0007669"/>
    <property type="project" value="InterPro"/>
</dbReference>
<evidence type="ECO:0000259" key="13">
    <source>
        <dbReference type="PROSITE" id="PS51192"/>
    </source>
</evidence>
<dbReference type="SUPFAM" id="SSF52540">
    <property type="entry name" value="P-loop containing nucleoside triphosphate hydrolases"/>
    <property type="match status" value="1"/>
</dbReference>
<dbReference type="GO" id="GO:0005524">
    <property type="term" value="F:ATP binding"/>
    <property type="evidence" value="ECO:0007669"/>
    <property type="project" value="UniProtKB-KW"/>
</dbReference>
<dbReference type="InterPro" id="IPR004589">
    <property type="entry name" value="DNA_helicase_ATP-dep_RecQ"/>
</dbReference>
<feature type="domain" description="Helicase C-terminal" evidence="14">
    <location>
        <begin position="242"/>
        <end position="388"/>
    </location>
</feature>
<dbReference type="EMBL" id="QPIZ01000008">
    <property type="protein sequence ID" value="RCW36694.1"/>
    <property type="molecule type" value="Genomic_DNA"/>
</dbReference>
<evidence type="ECO:0000313" key="16">
    <source>
        <dbReference type="Proteomes" id="UP000252733"/>
    </source>
</evidence>
<evidence type="ECO:0000256" key="10">
    <source>
        <dbReference type="ARBA" id="ARBA00034808"/>
    </source>
</evidence>
<dbReference type="GO" id="GO:0016787">
    <property type="term" value="F:hydrolase activity"/>
    <property type="evidence" value="ECO:0007669"/>
    <property type="project" value="UniProtKB-KW"/>
</dbReference>
<evidence type="ECO:0000256" key="5">
    <source>
        <dbReference type="ARBA" id="ARBA00022806"/>
    </source>
</evidence>
<evidence type="ECO:0000256" key="6">
    <source>
        <dbReference type="ARBA" id="ARBA00022840"/>
    </source>
</evidence>
<dbReference type="AlphaFoldDB" id="A0A2T0XDJ1"/>
<evidence type="ECO:0000256" key="12">
    <source>
        <dbReference type="ARBA" id="ARBA00044550"/>
    </source>
</evidence>
<evidence type="ECO:0000256" key="9">
    <source>
        <dbReference type="ARBA" id="ARBA00034617"/>
    </source>
</evidence>
<comment type="catalytic activity">
    <reaction evidence="9">
        <text>Couples ATP hydrolysis with the unwinding of duplex DNA by translocating in the 3'-5' direction.</text>
        <dbReference type="EC" id="5.6.2.4"/>
    </reaction>
</comment>
<keyword evidence="3" id="KW-0547">Nucleotide-binding</keyword>
<dbReference type="InterPro" id="IPR014001">
    <property type="entry name" value="Helicase_ATP-bd"/>
</dbReference>
<dbReference type="STRING" id="1168289.GCA_000259075_02873"/>
<keyword evidence="2" id="KW-0479">Metal-binding</keyword>
<dbReference type="CDD" id="cd17920">
    <property type="entry name" value="DEXHc_RecQ"/>
    <property type="match status" value="1"/>
</dbReference>
<dbReference type="PROSITE" id="PS51192">
    <property type="entry name" value="HELICASE_ATP_BIND_1"/>
    <property type="match status" value="1"/>
</dbReference>
<evidence type="ECO:0000256" key="11">
    <source>
        <dbReference type="ARBA" id="ARBA00044535"/>
    </source>
</evidence>
<evidence type="ECO:0000256" key="1">
    <source>
        <dbReference type="ARBA" id="ARBA00005446"/>
    </source>
</evidence>
<keyword evidence="6" id="KW-0067">ATP-binding</keyword>
<dbReference type="PANTHER" id="PTHR13710">
    <property type="entry name" value="DNA HELICASE RECQ FAMILY MEMBER"/>
    <property type="match status" value="1"/>
</dbReference>
<evidence type="ECO:0000256" key="8">
    <source>
        <dbReference type="ARBA" id="ARBA00023235"/>
    </source>
</evidence>
<dbReference type="GO" id="GO:0043590">
    <property type="term" value="C:bacterial nucleoid"/>
    <property type="evidence" value="ECO:0007669"/>
    <property type="project" value="TreeGrafter"/>
</dbReference>
<dbReference type="PANTHER" id="PTHR13710:SF105">
    <property type="entry name" value="ATP-DEPENDENT DNA HELICASE Q1"/>
    <property type="match status" value="1"/>
</dbReference>
<dbReference type="InterPro" id="IPR027417">
    <property type="entry name" value="P-loop_NTPase"/>
</dbReference>
<evidence type="ECO:0000256" key="4">
    <source>
        <dbReference type="ARBA" id="ARBA00022801"/>
    </source>
</evidence>
<dbReference type="NCBIfam" id="TIGR00614">
    <property type="entry name" value="recQ_fam"/>
    <property type="match status" value="1"/>
</dbReference>
<protein>
    <recommendedName>
        <fullName evidence="11">ATP-dependent DNA helicase RecQ</fullName>
        <ecNumber evidence="10">5.6.2.4</ecNumber>
    </recommendedName>
    <alternativeName>
        <fullName evidence="12">DNA 3'-5' helicase RecQ</fullName>
    </alternativeName>
</protein>
<dbReference type="SMART" id="SM00487">
    <property type="entry name" value="DEXDc"/>
    <property type="match status" value="1"/>
</dbReference>
<dbReference type="Gene3D" id="1.10.10.10">
    <property type="entry name" value="Winged helix-like DNA-binding domain superfamily/Winged helix DNA-binding domain"/>
    <property type="match status" value="1"/>
</dbReference>